<dbReference type="AlphaFoldDB" id="A0A1H9KCV1"/>
<gene>
    <name evidence="4" type="ORF">SAMN05216522_10975</name>
</gene>
<dbReference type="OrthoDB" id="9767863at2"/>
<proteinExistence type="predicted"/>
<dbReference type="GO" id="GO:0016787">
    <property type="term" value="F:hydrolase activity"/>
    <property type="evidence" value="ECO:0007669"/>
    <property type="project" value="UniProtKB-KW"/>
</dbReference>
<evidence type="ECO:0000313" key="5">
    <source>
        <dbReference type="Proteomes" id="UP000242515"/>
    </source>
</evidence>
<keyword evidence="4" id="KW-0808">Transferase</keyword>
<evidence type="ECO:0000256" key="1">
    <source>
        <dbReference type="SAM" id="Phobius"/>
    </source>
</evidence>
<feature type="transmembrane region" description="Helical" evidence="1">
    <location>
        <begin position="96"/>
        <end position="115"/>
    </location>
</feature>
<feature type="transmembrane region" description="Helical" evidence="1">
    <location>
        <begin position="190"/>
        <end position="210"/>
    </location>
</feature>
<dbReference type="PANTHER" id="PTHR23028:SF53">
    <property type="entry name" value="ACYL_TRANSF_3 DOMAIN-CONTAINING PROTEIN"/>
    <property type="match status" value="1"/>
</dbReference>
<feature type="transmembrane region" description="Helical" evidence="1">
    <location>
        <begin position="365"/>
        <end position="384"/>
    </location>
</feature>
<keyword evidence="4" id="KW-0378">Hydrolase</keyword>
<keyword evidence="4" id="KW-0012">Acyltransferase</keyword>
<feature type="transmembrane region" description="Helical" evidence="1">
    <location>
        <begin position="166"/>
        <end position="183"/>
    </location>
</feature>
<dbReference type="GO" id="GO:0016747">
    <property type="term" value="F:acyltransferase activity, transferring groups other than amino-acyl groups"/>
    <property type="evidence" value="ECO:0007669"/>
    <property type="project" value="InterPro"/>
</dbReference>
<keyword evidence="1" id="KW-1133">Transmembrane helix</keyword>
<dbReference type="GO" id="GO:0009103">
    <property type="term" value="P:lipopolysaccharide biosynthetic process"/>
    <property type="evidence" value="ECO:0007669"/>
    <property type="project" value="TreeGrafter"/>
</dbReference>
<evidence type="ECO:0000313" key="4">
    <source>
        <dbReference type="EMBL" id="SEQ97036.1"/>
    </source>
</evidence>
<protein>
    <submittedName>
        <fullName evidence="4">Peptidoglycan/LPS O-acetylase OafA/YrhL, contains acyltransferase and SGNH-hydrolase domains</fullName>
    </submittedName>
</protein>
<feature type="transmembrane region" description="Helical" evidence="1">
    <location>
        <begin position="333"/>
        <end position="353"/>
    </location>
</feature>
<keyword evidence="1" id="KW-0472">Membrane</keyword>
<dbReference type="EMBL" id="FOGC01000009">
    <property type="protein sequence ID" value="SEQ97036.1"/>
    <property type="molecule type" value="Genomic_DNA"/>
</dbReference>
<name>A0A1H9KCV1_9GAMM</name>
<dbReference type="PANTHER" id="PTHR23028">
    <property type="entry name" value="ACETYLTRANSFERASE"/>
    <property type="match status" value="1"/>
</dbReference>
<feature type="domain" description="Acyltransferase 3" evidence="2">
    <location>
        <begin position="29"/>
        <end position="348"/>
    </location>
</feature>
<organism evidence="4 5">
    <name type="scientific">Rosenbergiella nectarea</name>
    <dbReference type="NCBI Taxonomy" id="988801"/>
    <lineage>
        <taxon>Bacteria</taxon>
        <taxon>Pseudomonadati</taxon>
        <taxon>Pseudomonadota</taxon>
        <taxon>Gammaproteobacteria</taxon>
        <taxon>Enterobacterales</taxon>
        <taxon>Erwiniaceae</taxon>
        <taxon>Rosenbergiella</taxon>
    </lineage>
</organism>
<feature type="transmembrane region" description="Helical" evidence="1">
    <location>
        <begin position="271"/>
        <end position="290"/>
    </location>
</feature>
<dbReference type="InterPro" id="IPR002656">
    <property type="entry name" value="Acyl_transf_3_dom"/>
</dbReference>
<evidence type="ECO:0000259" key="3">
    <source>
        <dbReference type="Pfam" id="PF19040"/>
    </source>
</evidence>
<dbReference type="Pfam" id="PF01757">
    <property type="entry name" value="Acyl_transf_3"/>
    <property type="match status" value="1"/>
</dbReference>
<feature type="transmembrane region" description="Helical" evidence="1">
    <location>
        <begin position="216"/>
        <end position="236"/>
    </location>
</feature>
<accession>A0A1H9KCV1</accession>
<keyword evidence="5" id="KW-1185">Reference proteome</keyword>
<feature type="transmembrane region" description="Helical" evidence="1">
    <location>
        <begin position="53"/>
        <end position="75"/>
    </location>
</feature>
<dbReference type="InterPro" id="IPR043968">
    <property type="entry name" value="SGNH"/>
</dbReference>
<reference evidence="5" key="1">
    <citation type="submission" date="2016-10" db="EMBL/GenBank/DDBJ databases">
        <authorList>
            <person name="Varghese N."/>
            <person name="Submissions S."/>
        </authorList>
    </citation>
    <scope>NUCLEOTIDE SEQUENCE [LARGE SCALE GENOMIC DNA]</scope>
    <source>
        <strain evidence="5">8N4</strain>
    </source>
</reference>
<sequence length="666" mass="76645">MLTNALLYSDYSVNYSFGSLLMQQAEFRYDVNGLRAYALLLVVFYHFNLPLFHAGFIGVDIFFVISGYFMTKIIVDQLYVNNFKIKNFFYARFIRIVPPLLLVTITFYCVSFLLLNPEDFQYYCKYVIKSLTFTSNISLLKEADDYFAANSAKNVLLHTWSLSVEWQFYLLYPFLFILLNKVVKHPRGLITILSLLLLSSFLFSVYQSTINRAYDFYMLTTRAWEMLAGGLVYLFESSRTSQQSRPPILLKLFGIALVLLSLITINDKVLWPGYLAILVVIGSSLIIYSANNSLRIFNHPVIYNIGLASYSIYLWHWPIHFLANYYFPHPTTINNIGFSALSIIIGYLSYKFIERKVISWAKGKGQLFSFSFFLCTVLIFIGVADHTRKNSGFPWRGGENYLSLINKIKMPSPEDGWCFYSIASHHEFTVGLPGVQCKVGNTIHPRKKGLLFGDSYAGQYIPFWQSVGENNFMQLQAITTNWCNPSTGNDFSGPHSSRAYQQCLFNRHYLLDHISDYDFIVLAGSWTQDFDNPQSIEGLRDLITKIQQKNVPLIIMDEPYQFEENVGALYKQNLWRHRYFDIQPYTSVKMDNTLRATSQILDQLIANPANTLHLRRSDLFSPTHYAVDDIPYSLDGGHISVLGSLAAERYFIAHGGSEKLQHFLKQ</sequence>
<dbReference type="Pfam" id="PF19040">
    <property type="entry name" value="SGNH"/>
    <property type="match status" value="1"/>
</dbReference>
<dbReference type="STRING" id="988801.SAMN05216522_10975"/>
<dbReference type="Proteomes" id="UP000242515">
    <property type="component" value="Unassembled WGS sequence"/>
</dbReference>
<keyword evidence="1" id="KW-0812">Transmembrane</keyword>
<dbReference type="InterPro" id="IPR050879">
    <property type="entry name" value="Acyltransferase_3"/>
</dbReference>
<dbReference type="GO" id="GO:0016020">
    <property type="term" value="C:membrane"/>
    <property type="evidence" value="ECO:0007669"/>
    <property type="project" value="TreeGrafter"/>
</dbReference>
<feature type="domain" description="SGNH" evidence="3">
    <location>
        <begin position="436"/>
        <end position="651"/>
    </location>
</feature>
<feature type="transmembrane region" description="Helical" evidence="1">
    <location>
        <begin position="302"/>
        <end position="327"/>
    </location>
</feature>
<evidence type="ECO:0000259" key="2">
    <source>
        <dbReference type="Pfam" id="PF01757"/>
    </source>
</evidence>
<feature type="transmembrane region" description="Helical" evidence="1">
    <location>
        <begin position="248"/>
        <end position="265"/>
    </location>
</feature>